<dbReference type="EMBL" id="GFPF01000061">
    <property type="protein sequence ID" value="MAA11207.1"/>
    <property type="molecule type" value="Transcribed_RNA"/>
</dbReference>
<dbReference type="AlphaFoldDB" id="A0A224Y0U1"/>
<accession>A0A224Y0U1</accession>
<dbReference type="Gene3D" id="3.40.390.10">
    <property type="entry name" value="Collagenase (Catalytic Domain)"/>
    <property type="match status" value="1"/>
</dbReference>
<feature type="chain" id="PRO_5013324950" evidence="1">
    <location>
        <begin position="22"/>
        <end position="233"/>
    </location>
</feature>
<evidence type="ECO:0000256" key="1">
    <source>
        <dbReference type="SAM" id="SignalP"/>
    </source>
</evidence>
<sequence>MSRLNLVFLGFFVHGCMVVESTTRSPRWHPPLIWNDGKEPIGRGITLNAHIFYDNKTYETQAPGNNVTQYFKNLFDRTQQHFNNRSVMISIVVRNISRNTSLEVKKNRHVLNGTATIKNLQNYSEVFTLSNDSIVYLFTNKTPYDNSYVGAAIPGVSSRMSTFGTFCTENNSAAIVVLDPGSTSYLGTVKATAEVFGSKTFDKFKQDDFMKMKETFLHCHVNKTQNAESEEED</sequence>
<organism evidence="2">
    <name type="scientific">Rhipicephalus zambeziensis</name>
    <dbReference type="NCBI Taxonomy" id="60191"/>
    <lineage>
        <taxon>Eukaryota</taxon>
        <taxon>Metazoa</taxon>
        <taxon>Ecdysozoa</taxon>
        <taxon>Arthropoda</taxon>
        <taxon>Chelicerata</taxon>
        <taxon>Arachnida</taxon>
        <taxon>Acari</taxon>
        <taxon>Parasitiformes</taxon>
        <taxon>Ixodida</taxon>
        <taxon>Ixodoidea</taxon>
        <taxon>Ixodidae</taxon>
        <taxon>Rhipicephalinae</taxon>
        <taxon>Rhipicephalus</taxon>
        <taxon>Rhipicephalus</taxon>
    </lineage>
</organism>
<keyword evidence="1" id="KW-0732">Signal</keyword>
<reference evidence="2" key="1">
    <citation type="journal article" date="2017" name="Parasit. Vectors">
        <title>Sialotranscriptomics of Rhipicephalus zambeziensis reveals intricate expression profiles of secretory proteins and suggests tight temporal transcriptional regulation during blood-feeding.</title>
        <authorList>
            <person name="de Castro M.H."/>
            <person name="de Klerk D."/>
            <person name="Pienaar R."/>
            <person name="Rees D.J.G."/>
            <person name="Mans B.J."/>
        </authorList>
    </citation>
    <scope>NUCLEOTIDE SEQUENCE</scope>
    <source>
        <tissue evidence="2">Salivary glands</tissue>
    </source>
</reference>
<dbReference type="InterPro" id="IPR024079">
    <property type="entry name" value="MetalloPept_cat_dom_sf"/>
</dbReference>
<dbReference type="SUPFAM" id="SSF55486">
    <property type="entry name" value="Metalloproteases ('zincins'), catalytic domain"/>
    <property type="match status" value="1"/>
</dbReference>
<protein>
    <submittedName>
        <fullName evidence="2">28 kDa Metastriate family member</fullName>
    </submittedName>
</protein>
<proteinExistence type="predicted"/>
<dbReference type="GO" id="GO:0008237">
    <property type="term" value="F:metallopeptidase activity"/>
    <property type="evidence" value="ECO:0007669"/>
    <property type="project" value="InterPro"/>
</dbReference>
<name>A0A224Y0U1_9ACAR</name>
<feature type="signal peptide" evidence="1">
    <location>
        <begin position="1"/>
        <end position="21"/>
    </location>
</feature>
<evidence type="ECO:0000313" key="2">
    <source>
        <dbReference type="EMBL" id="MAA11207.1"/>
    </source>
</evidence>